<dbReference type="Gene3D" id="3.10.510.10">
    <property type="entry name" value="NE1680-like"/>
    <property type="match status" value="1"/>
</dbReference>
<dbReference type="Proteomes" id="UP000005090">
    <property type="component" value="Chromosome"/>
</dbReference>
<organism evidence="1 2">
    <name type="scientific">Methylomicrobium album BG8</name>
    <dbReference type="NCBI Taxonomy" id="686340"/>
    <lineage>
        <taxon>Bacteria</taxon>
        <taxon>Pseudomonadati</taxon>
        <taxon>Pseudomonadota</taxon>
        <taxon>Gammaproteobacteria</taxon>
        <taxon>Methylococcales</taxon>
        <taxon>Methylococcaceae</taxon>
        <taxon>Methylomicrobium</taxon>
    </lineage>
</organism>
<dbReference type="InterPro" id="IPR018592">
    <property type="entry name" value="DUF2024"/>
</dbReference>
<dbReference type="STRING" id="686340.Metal_2006"/>
<dbReference type="InterPro" id="IPR023122">
    <property type="entry name" value="NE1680-like_sf"/>
</dbReference>
<protein>
    <recommendedName>
        <fullName evidence="3">DUF2024 family protein</fullName>
    </recommendedName>
</protein>
<gene>
    <name evidence="1" type="ORF">Metal_2006</name>
</gene>
<reference evidence="1 2" key="1">
    <citation type="journal article" date="2013" name="Genome Announc.">
        <title>Genome Sequence of the Obligate Gammaproteobacterial Methanotroph Methylomicrobium album Strain BG8.</title>
        <authorList>
            <person name="Kits K.D."/>
            <person name="Kalyuzhnaya M.G."/>
            <person name="Klotz M.G."/>
            <person name="Jetten M.S."/>
            <person name="Op den Camp H.J."/>
            <person name="Vuilleumier S."/>
            <person name="Bringel F."/>
            <person name="Dispirito A.A."/>
            <person name="Murrell J.C."/>
            <person name="Bruce D."/>
            <person name="Cheng J.F."/>
            <person name="Copeland A."/>
            <person name="Goodwin L."/>
            <person name="Hauser L."/>
            <person name="Lajus A."/>
            <person name="Land M.L."/>
            <person name="Lapidus A."/>
            <person name="Lucas S."/>
            <person name="Medigue C."/>
            <person name="Pitluck S."/>
            <person name="Woyke T."/>
            <person name="Zeytun A."/>
            <person name="Stein L.Y."/>
        </authorList>
    </citation>
    <scope>NUCLEOTIDE SEQUENCE [LARGE SCALE GENOMIC DNA]</scope>
    <source>
        <strain evidence="1 2">BG8</strain>
    </source>
</reference>
<dbReference type="Pfam" id="PF09630">
    <property type="entry name" value="DUF2024"/>
    <property type="match status" value="1"/>
</dbReference>
<dbReference type="SUPFAM" id="SSF160766">
    <property type="entry name" value="NE1680-like"/>
    <property type="match status" value="1"/>
</dbReference>
<sequence length="88" mass="9903">MPVSHVFDTYAKKAKGGIMHFDVVIDEQDPQKALECARKWLESVGHSDAVVTQETCYFCHSAEAPAELRKQIDEQGYAIYKLEGCPKD</sequence>
<evidence type="ECO:0000313" key="2">
    <source>
        <dbReference type="Proteomes" id="UP000005090"/>
    </source>
</evidence>
<keyword evidence="2" id="KW-1185">Reference proteome</keyword>
<dbReference type="eggNOG" id="ENOG503320J">
    <property type="taxonomic scope" value="Bacteria"/>
</dbReference>
<accession>H8GPZ0</accession>
<dbReference type="HOGENOM" id="CLU_188388_0_0_6"/>
<dbReference type="AlphaFoldDB" id="H8GPZ0"/>
<dbReference type="RefSeq" id="WP_005371903.1">
    <property type="nucleotide sequence ID" value="NZ_CM001475.1"/>
</dbReference>
<evidence type="ECO:0008006" key="3">
    <source>
        <dbReference type="Google" id="ProtNLM"/>
    </source>
</evidence>
<evidence type="ECO:0000313" key="1">
    <source>
        <dbReference type="EMBL" id="EIC29769.1"/>
    </source>
</evidence>
<proteinExistence type="predicted"/>
<dbReference type="EMBL" id="CM001475">
    <property type="protein sequence ID" value="EIC29769.1"/>
    <property type="molecule type" value="Genomic_DNA"/>
</dbReference>
<name>H8GPZ0_METAL</name>